<dbReference type="Pfam" id="PF13476">
    <property type="entry name" value="AAA_23"/>
    <property type="match status" value="1"/>
</dbReference>
<evidence type="ECO:0000259" key="2">
    <source>
        <dbReference type="Pfam" id="PF13476"/>
    </source>
</evidence>
<evidence type="ECO:0000256" key="1">
    <source>
        <dbReference type="SAM" id="Coils"/>
    </source>
</evidence>
<dbReference type="SUPFAM" id="SSF52540">
    <property type="entry name" value="P-loop containing nucleoside triphosphate hydrolases"/>
    <property type="match status" value="1"/>
</dbReference>
<protein>
    <submittedName>
        <fullName evidence="3">AAA family ATPase</fullName>
    </submittedName>
</protein>
<dbReference type="Gene3D" id="3.40.50.300">
    <property type="entry name" value="P-loop containing nucleotide triphosphate hydrolases"/>
    <property type="match status" value="2"/>
</dbReference>
<organism evidence="3 4">
    <name type="scientific">Paragemmobacter straminiformis</name>
    <dbReference type="NCBI Taxonomy" id="2045119"/>
    <lineage>
        <taxon>Bacteria</taxon>
        <taxon>Pseudomonadati</taxon>
        <taxon>Pseudomonadota</taxon>
        <taxon>Alphaproteobacteria</taxon>
        <taxon>Rhodobacterales</taxon>
        <taxon>Paracoccaceae</taxon>
        <taxon>Paragemmobacter</taxon>
    </lineage>
</organism>
<accession>A0A842I4G8</accession>
<dbReference type="RefSeq" id="WP_185795664.1">
    <property type="nucleotide sequence ID" value="NZ_JACLQD010000001.1"/>
</dbReference>
<dbReference type="InterPro" id="IPR027417">
    <property type="entry name" value="P-loop_NTPase"/>
</dbReference>
<feature type="coiled-coil region" evidence="1">
    <location>
        <begin position="204"/>
        <end position="278"/>
    </location>
</feature>
<dbReference type="GO" id="GO:0016887">
    <property type="term" value="F:ATP hydrolysis activity"/>
    <property type="evidence" value="ECO:0007669"/>
    <property type="project" value="InterPro"/>
</dbReference>
<comment type="caution">
    <text evidence="3">The sequence shown here is derived from an EMBL/GenBank/DDBJ whole genome shotgun (WGS) entry which is preliminary data.</text>
</comment>
<keyword evidence="4" id="KW-1185">Reference proteome</keyword>
<dbReference type="AlphaFoldDB" id="A0A842I4G8"/>
<name>A0A842I4G8_9RHOB</name>
<reference evidence="3 4" key="1">
    <citation type="journal article" date="2017" name="Int. J. Syst. Evol. Microbiol.">
        <title>Gemmobacter straminiformis sp. nov., isolated from an artificial fountain.</title>
        <authorList>
            <person name="Kang J.Y."/>
            <person name="Kim M.J."/>
            <person name="Chun J."/>
            <person name="Son K.P."/>
            <person name="Jahng K.Y."/>
        </authorList>
    </citation>
    <scope>NUCLEOTIDE SEQUENCE [LARGE SCALE GENOMIC DNA]</scope>
    <source>
        <strain evidence="3 4">CAM-8</strain>
    </source>
</reference>
<evidence type="ECO:0000313" key="3">
    <source>
        <dbReference type="EMBL" id="MBC2834034.1"/>
    </source>
</evidence>
<dbReference type="EMBL" id="JACLQD010000001">
    <property type="protein sequence ID" value="MBC2834034.1"/>
    <property type="molecule type" value="Genomic_DNA"/>
</dbReference>
<gene>
    <name evidence="3" type="ORF">H7F16_00850</name>
</gene>
<keyword evidence="1" id="KW-0175">Coiled coil</keyword>
<sequence length="869" mass="92019">MKLVSIELSDMRRFVTPARIDAIGPGLNVLSAPNEFGKSTLFDALQALFFQPHRSRSREITGLKPHVGGAPQITVEVDLPEGRHTLSKRWLTKPQATVHRGTTLVAQADEAEAFISRLVQSDGEGGPAGLLWVRQGLTRLEGESETAKERETAKAARRNLMTSVAGEVESLTGGRRMDRALSRTREDLARYLTNTGRPLKGGPLAEAEAAVNDLATRKAELESTARQLSDALTRRREVAKLLASLTDPQEVETRQTRLAEATRRLDEAKRHAETLGAAASALRGATLEEKALADRLAALQRAQADRDLAAAALTTAQAAAGAARQATGVAEAALAPLAAALAAARAGRSAADAVLNEALRAEAARSAAARRAELARRIAEVQDLTARRAPLARAAATGPTARDLTDLQALQHEVEVQRALRDRSAPQIRFHHTGDRRVTRDGTALGDDTLPVVQETRFDMPGLGHFILSPGAGKDSAALDRAETALSAALSRLNLSDLAAAQALAAARGDAAAALRDIDAALLAAAPDGLAALEADLAALPAQITARPDLPAVDVAQAAAQTAAAALDLAQTAHDAARAEAERLRLADASASVTAKAAQTALSVAEQALAGLGDSSQAGLAADLAAAAQRLALVRERHDALLADAPDLTAAEAALTRARSVTDSAATEVQRLQTERASLDTLIDLRSGAGVMEELADTAARLVAAETTLAHIRFEVAVLQELARSLESARDQARDRYFEPVLTELRPLLRALWPDAELRFDGESLLPTALVRDGREEPLSILSGGTQEQIALLVRLAFARLLAARGTHAPIIFDDALVYTDDDRIEKMFDSLHAMAGDQQIIVLSCRQRAFRDLGGTALQVVHARHPLG</sequence>
<evidence type="ECO:0000313" key="4">
    <source>
        <dbReference type="Proteomes" id="UP000555411"/>
    </source>
</evidence>
<proteinExistence type="predicted"/>
<dbReference type="GO" id="GO:0006302">
    <property type="term" value="P:double-strand break repair"/>
    <property type="evidence" value="ECO:0007669"/>
    <property type="project" value="InterPro"/>
</dbReference>
<dbReference type="PANTHER" id="PTHR41259:SF1">
    <property type="entry name" value="DOUBLE-STRAND BREAK REPAIR RAD50 ATPASE, PUTATIVE-RELATED"/>
    <property type="match status" value="1"/>
</dbReference>
<dbReference type="Proteomes" id="UP000555411">
    <property type="component" value="Unassembled WGS sequence"/>
</dbReference>
<dbReference type="PANTHER" id="PTHR41259">
    <property type="entry name" value="DOUBLE-STRAND BREAK REPAIR RAD50 ATPASE, PUTATIVE-RELATED"/>
    <property type="match status" value="1"/>
</dbReference>
<feature type="domain" description="Rad50/SbcC-type AAA" evidence="2">
    <location>
        <begin position="6"/>
        <end position="261"/>
    </location>
</feature>
<dbReference type="InterPro" id="IPR038729">
    <property type="entry name" value="Rad50/SbcC_AAA"/>
</dbReference>